<evidence type="ECO:0000256" key="2">
    <source>
        <dbReference type="PROSITE-ProRule" id="PRU00176"/>
    </source>
</evidence>
<dbReference type="CDD" id="cd12680">
    <property type="entry name" value="RRM_THOC4"/>
    <property type="match status" value="1"/>
</dbReference>
<proteinExistence type="predicted"/>
<keyword evidence="6" id="KW-1185">Reference proteome</keyword>
<feature type="region of interest" description="Disordered" evidence="3">
    <location>
        <begin position="17"/>
        <end position="56"/>
    </location>
</feature>
<evidence type="ECO:0000313" key="5">
    <source>
        <dbReference type="EMBL" id="KAJ4807627.1"/>
    </source>
</evidence>
<dbReference type="InterPro" id="IPR051229">
    <property type="entry name" value="ALYREF_mRNA_export"/>
</dbReference>
<dbReference type="SUPFAM" id="SSF54928">
    <property type="entry name" value="RNA-binding domain, RBD"/>
    <property type="match status" value="1"/>
</dbReference>
<dbReference type="PANTHER" id="PTHR19965">
    <property type="entry name" value="RNA AND EXPORT FACTOR BINDING PROTEIN"/>
    <property type="match status" value="1"/>
</dbReference>
<gene>
    <name evidence="5" type="ORF">LUZ62_020193</name>
</gene>
<dbReference type="PANTHER" id="PTHR19965:SF93">
    <property type="entry name" value="RNA RECOGNITION MOTIF"/>
    <property type="match status" value="1"/>
</dbReference>
<dbReference type="GO" id="GO:0005634">
    <property type="term" value="C:nucleus"/>
    <property type="evidence" value="ECO:0007669"/>
    <property type="project" value="TreeGrafter"/>
</dbReference>
<dbReference type="SMART" id="SM00360">
    <property type="entry name" value="RRM"/>
    <property type="match status" value="1"/>
</dbReference>
<organism evidence="5 6">
    <name type="scientific">Rhynchospora pubera</name>
    <dbReference type="NCBI Taxonomy" id="906938"/>
    <lineage>
        <taxon>Eukaryota</taxon>
        <taxon>Viridiplantae</taxon>
        <taxon>Streptophyta</taxon>
        <taxon>Embryophyta</taxon>
        <taxon>Tracheophyta</taxon>
        <taxon>Spermatophyta</taxon>
        <taxon>Magnoliopsida</taxon>
        <taxon>Liliopsida</taxon>
        <taxon>Poales</taxon>
        <taxon>Cyperaceae</taxon>
        <taxon>Cyperoideae</taxon>
        <taxon>Rhynchosporeae</taxon>
        <taxon>Rhynchospora</taxon>
    </lineage>
</organism>
<dbReference type="PROSITE" id="PS50102">
    <property type="entry name" value="RRM"/>
    <property type="match status" value="1"/>
</dbReference>
<dbReference type="Gene3D" id="3.30.70.330">
    <property type="match status" value="1"/>
</dbReference>
<evidence type="ECO:0000256" key="1">
    <source>
        <dbReference type="ARBA" id="ARBA00022884"/>
    </source>
</evidence>
<dbReference type="GO" id="GO:0006406">
    <property type="term" value="P:mRNA export from nucleus"/>
    <property type="evidence" value="ECO:0007669"/>
    <property type="project" value="TreeGrafter"/>
</dbReference>
<dbReference type="Pfam" id="PF00076">
    <property type="entry name" value="RRM_1"/>
    <property type="match status" value="1"/>
</dbReference>
<evidence type="ECO:0000313" key="6">
    <source>
        <dbReference type="Proteomes" id="UP001140206"/>
    </source>
</evidence>
<dbReference type="InterPro" id="IPR012677">
    <property type="entry name" value="Nucleotide-bd_a/b_plait_sf"/>
</dbReference>
<protein>
    <submittedName>
        <fullName evidence="5">THO complex subunit 4</fullName>
    </submittedName>
</protein>
<dbReference type="Proteomes" id="UP001140206">
    <property type="component" value="Chromosome 1"/>
</dbReference>
<comment type="caution">
    <text evidence="5">The sequence shown here is derived from an EMBL/GenBank/DDBJ whole genome shotgun (WGS) entry which is preliminary data.</text>
</comment>
<evidence type="ECO:0000259" key="4">
    <source>
        <dbReference type="PROSITE" id="PS50102"/>
    </source>
</evidence>
<dbReference type="GO" id="GO:0003729">
    <property type="term" value="F:mRNA binding"/>
    <property type="evidence" value="ECO:0007669"/>
    <property type="project" value="TreeGrafter"/>
</dbReference>
<dbReference type="InterPro" id="IPR025715">
    <property type="entry name" value="FoP_C"/>
</dbReference>
<evidence type="ECO:0000256" key="3">
    <source>
        <dbReference type="SAM" id="MobiDB-lite"/>
    </source>
</evidence>
<dbReference type="EMBL" id="JAMFTS010000001">
    <property type="protein sequence ID" value="KAJ4807627.1"/>
    <property type="molecule type" value="Genomic_DNA"/>
</dbReference>
<accession>A0AAV8GWE2</accession>
<sequence length="289" mass="30994">MARSPLDMSLDDLIRARHSKNDGRRYNSAAPSPSLSRRNRIPNFRTNTNRLAPYSHLPKAPDSPWEHDLYTPHMGPLVGPFEGSSSASALGSGSAIELTKLFVSNLDYAVTDEDIQELFSVIGEIKHYSINYDRTGRSEGTAEVVFARHADALAAVKRYDGMLLDGKPIKIDIVGKHLKAPLPLPPVVAPLPYAGVLGNLKASMRRWSSMNLYIDETNGNDSGGFGGRQGLPGGGGFGAEARDQGQGGYFNGGLGGGGSKVKRKELVPVSAADLDAELDTYRASAKQTI</sequence>
<reference evidence="5" key="1">
    <citation type="submission" date="2022-08" db="EMBL/GenBank/DDBJ databases">
        <authorList>
            <person name="Marques A."/>
        </authorList>
    </citation>
    <scope>NUCLEOTIDE SEQUENCE</scope>
    <source>
        <strain evidence="5">RhyPub2mFocal</strain>
        <tissue evidence="5">Leaves</tissue>
    </source>
</reference>
<dbReference type="SMART" id="SM01218">
    <property type="entry name" value="FoP_duplication"/>
    <property type="match status" value="1"/>
</dbReference>
<name>A0AAV8GWE2_9POAL</name>
<keyword evidence="1 2" id="KW-0694">RNA-binding</keyword>
<dbReference type="InterPro" id="IPR035979">
    <property type="entry name" value="RBD_domain_sf"/>
</dbReference>
<dbReference type="AlphaFoldDB" id="A0AAV8GWE2"/>
<dbReference type="Pfam" id="PF13865">
    <property type="entry name" value="FoP_duplication"/>
    <property type="match status" value="1"/>
</dbReference>
<feature type="domain" description="RRM" evidence="4">
    <location>
        <begin position="99"/>
        <end position="176"/>
    </location>
</feature>
<dbReference type="InterPro" id="IPR000504">
    <property type="entry name" value="RRM_dom"/>
</dbReference>